<comment type="subunit">
    <text evidence="5">Heterooligomer composed of large and small subunits.</text>
</comment>
<evidence type="ECO:0000256" key="2">
    <source>
        <dbReference type="ARBA" id="ARBA00022722"/>
    </source>
</evidence>
<dbReference type="InterPro" id="IPR025824">
    <property type="entry name" value="OB-fold_nuc-bd_dom"/>
</dbReference>
<dbReference type="GO" id="GO:0008855">
    <property type="term" value="F:exodeoxyribonuclease VII activity"/>
    <property type="evidence" value="ECO:0007669"/>
    <property type="project" value="UniProtKB-UniRule"/>
</dbReference>
<dbReference type="AlphaFoldDB" id="A0A0Q9XU48"/>
<feature type="domain" description="OB-fold nucleic acid binding" evidence="8">
    <location>
        <begin position="7"/>
        <end position="101"/>
    </location>
</feature>
<dbReference type="EMBL" id="LGPB01000095">
    <property type="protein sequence ID" value="KRG12224.1"/>
    <property type="molecule type" value="Genomic_DNA"/>
</dbReference>
<dbReference type="NCBIfam" id="TIGR00237">
    <property type="entry name" value="xseA"/>
    <property type="match status" value="1"/>
</dbReference>
<evidence type="ECO:0000259" key="7">
    <source>
        <dbReference type="Pfam" id="PF02601"/>
    </source>
</evidence>
<dbReference type="EC" id="3.1.11.6" evidence="5"/>
<proteinExistence type="inferred from homology"/>
<dbReference type="Proteomes" id="UP000053881">
    <property type="component" value="Unassembled WGS sequence"/>
</dbReference>
<comment type="subcellular location">
    <subcellularLocation>
        <location evidence="5 6">Cytoplasm</location>
    </subcellularLocation>
</comment>
<dbReference type="InterPro" id="IPR020579">
    <property type="entry name" value="Exonuc_VII_lsu_C"/>
</dbReference>
<dbReference type="GO" id="GO:0009318">
    <property type="term" value="C:exodeoxyribonuclease VII complex"/>
    <property type="evidence" value="ECO:0007669"/>
    <property type="project" value="UniProtKB-UniRule"/>
</dbReference>
<dbReference type="GO" id="GO:0005737">
    <property type="term" value="C:cytoplasm"/>
    <property type="evidence" value="ECO:0007669"/>
    <property type="project" value="UniProtKB-SubCell"/>
</dbReference>
<keyword evidence="1 5" id="KW-0963">Cytoplasm</keyword>
<evidence type="ECO:0000256" key="1">
    <source>
        <dbReference type="ARBA" id="ARBA00022490"/>
    </source>
</evidence>
<evidence type="ECO:0000256" key="5">
    <source>
        <dbReference type="HAMAP-Rule" id="MF_00378"/>
    </source>
</evidence>
<dbReference type="CDD" id="cd04489">
    <property type="entry name" value="ExoVII_LU_OBF"/>
    <property type="match status" value="1"/>
</dbReference>
<comment type="catalytic activity">
    <reaction evidence="5 6">
        <text>Exonucleolytic cleavage in either 5'- to 3'- or 3'- to 5'-direction to yield nucleoside 5'-phosphates.</text>
        <dbReference type="EC" id="3.1.11.6"/>
    </reaction>
</comment>
<feature type="domain" description="Exonuclease VII large subunit C-terminal" evidence="7">
    <location>
        <begin position="128"/>
        <end position="444"/>
    </location>
</feature>
<dbReference type="Pfam" id="PF13742">
    <property type="entry name" value="tRNA_anti_2"/>
    <property type="match status" value="1"/>
</dbReference>
<keyword evidence="2 5" id="KW-0540">Nuclease</keyword>
<evidence type="ECO:0000256" key="4">
    <source>
        <dbReference type="ARBA" id="ARBA00022839"/>
    </source>
</evidence>
<evidence type="ECO:0000313" key="9">
    <source>
        <dbReference type="EMBL" id="KRG12224.1"/>
    </source>
</evidence>
<protein>
    <recommendedName>
        <fullName evidence="5">Exodeoxyribonuclease 7 large subunit</fullName>
        <ecNumber evidence="5">3.1.11.6</ecNumber>
    </recommendedName>
    <alternativeName>
        <fullName evidence="5">Exodeoxyribonuclease VII large subunit</fullName>
        <shortName evidence="5">Exonuclease VII large subunit</shortName>
    </alternativeName>
</protein>
<dbReference type="HAMAP" id="MF_00378">
    <property type="entry name" value="Exonuc_7_L"/>
    <property type="match status" value="1"/>
</dbReference>
<evidence type="ECO:0000259" key="8">
    <source>
        <dbReference type="Pfam" id="PF13742"/>
    </source>
</evidence>
<organism evidence="9 10">
    <name type="scientific">Lederbergia galactosidilytica</name>
    <dbReference type="NCBI Taxonomy" id="217031"/>
    <lineage>
        <taxon>Bacteria</taxon>
        <taxon>Bacillati</taxon>
        <taxon>Bacillota</taxon>
        <taxon>Bacilli</taxon>
        <taxon>Bacillales</taxon>
        <taxon>Bacillaceae</taxon>
        <taxon>Lederbergia</taxon>
    </lineage>
</organism>
<dbReference type="InterPro" id="IPR003753">
    <property type="entry name" value="Exonuc_VII_L"/>
</dbReference>
<dbReference type="PANTHER" id="PTHR30008">
    <property type="entry name" value="EXODEOXYRIBONUCLEASE 7 LARGE SUBUNIT"/>
    <property type="match status" value="1"/>
</dbReference>
<keyword evidence="4 5" id="KW-0269">Exonuclease</keyword>
<comment type="function">
    <text evidence="5">Bidirectionally degrades single-stranded DNA into large acid-insoluble oligonucleotides, which are then degraded further into small acid-soluble oligonucleotides.</text>
</comment>
<comment type="similarity">
    <text evidence="5 6">Belongs to the XseA family.</text>
</comment>
<evidence type="ECO:0000256" key="3">
    <source>
        <dbReference type="ARBA" id="ARBA00022801"/>
    </source>
</evidence>
<dbReference type="Pfam" id="PF02601">
    <property type="entry name" value="Exonuc_VII_L"/>
    <property type="match status" value="1"/>
</dbReference>
<dbReference type="PANTHER" id="PTHR30008:SF0">
    <property type="entry name" value="EXODEOXYRIBONUCLEASE 7 LARGE SUBUNIT"/>
    <property type="match status" value="1"/>
</dbReference>
<reference evidence="9 10" key="1">
    <citation type="submission" date="2015-06" db="EMBL/GenBank/DDBJ databases">
        <title>Genome sequencing project of Bacillus galactosidilyticus PL133.</title>
        <authorList>
            <person name="Gaiero J."/>
            <person name="Nicol R."/>
            <person name="Habash M."/>
        </authorList>
    </citation>
    <scope>NUCLEOTIDE SEQUENCE [LARGE SCALE GENOMIC DNA]</scope>
    <source>
        <strain evidence="9 10">PL133</strain>
    </source>
</reference>
<accession>A0A0Q9XU48</accession>
<keyword evidence="3 5" id="KW-0378">Hydrolase</keyword>
<dbReference type="PATRIC" id="fig|217031.4.peg.4023"/>
<dbReference type="GO" id="GO:0006308">
    <property type="term" value="P:DNA catabolic process"/>
    <property type="evidence" value="ECO:0007669"/>
    <property type="project" value="UniProtKB-UniRule"/>
</dbReference>
<comment type="caution">
    <text evidence="9">The sequence shown here is derived from an EMBL/GenBank/DDBJ whole genome shotgun (WGS) entry which is preliminary data.</text>
</comment>
<sequence>MKNPSYLSVQALTKYIKRKFDVDPHLMNVFVKGEISNFKKHTSGHLYFTLKDDQARIMAVMFSRSARTMKFNPENGLHVLIKGNISIYEQSGQYQIYVQEMLPDGIGELFLAYEQLKEKLEIVEIEGLFQSSHKKPIPPYPQKIGIITSPTGAAVRDIITTIKRRYPMGEILLLPALVQGMHAGNSIVEAIQAANNRRDIDVLIVGRGGGSIEDLWAFNEEPVVRARAVFQSSIPIISAIGHETDFTITDFVADLRAPTPTGAAELAVPHVEELTERLLNLQNRLNRGMAETIRSKKIQLNYLRQSYIYRHPHKIYEQKWETVDRWIERLQTSQERLLRQKMERFRKLNQALMARHPATKIELHKEKLRYLRERLNKQTQFVIKQKHHTFMNNVSKLDALSPLNILQRGFSVAYNEKGKLIKNTEALKSGEKMIVRVMDGHYYCTVDYAEKGESNERKHDI</sequence>
<gene>
    <name evidence="5" type="primary">xseA</name>
    <name evidence="9" type="ORF">ACA29_12090</name>
</gene>
<evidence type="ECO:0000313" key="10">
    <source>
        <dbReference type="Proteomes" id="UP000053881"/>
    </source>
</evidence>
<evidence type="ECO:0000256" key="6">
    <source>
        <dbReference type="RuleBase" id="RU004355"/>
    </source>
</evidence>
<name>A0A0Q9XU48_9BACI</name>
<dbReference type="GO" id="GO:0003676">
    <property type="term" value="F:nucleic acid binding"/>
    <property type="evidence" value="ECO:0007669"/>
    <property type="project" value="InterPro"/>
</dbReference>